<evidence type="ECO:0000259" key="13">
    <source>
        <dbReference type="Pfam" id="PF07479"/>
    </source>
</evidence>
<dbReference type="PANTHER" id="PTHR11728:SF1">
    <property type="entry name" value="GLYCEROL-3-PHOSPHATE DEHYDROGENASE [NAD(+)] 2, CHLOROPLASTIC"/>
    <property type="match status" value="1"/>
</dbReference>
<feature type="domain" description="Glycerol-3-phosphate dehydrogenase NAD-dependent C-terminal" evidence="13">
    <location>
        <begin position="191"/>
        <end position="330"/>
    </location>
</feature>
<evidence type="ECO:0000256" key="2">
    <source>
        <dbReference type="ARBA" id="ARBA00023002"/>
    </source>
</evidence>
<dbReference type="Pfam" id="PF07479">
    <property type="entry name" value="NAD_Gly3P_dh_C"/>
    <property type="match status" value="1"/>
</dbReference>
<dbReference type="SUPFAM" id="SSF48179">
    <property type="entry name" value="6-phosphogluconate dehydrogenase C-terminal domain-like"/>
    <property type="match status" value="1"/>
</dbReference>
<evidence type="ECO:0000256" key="9">
    <source>
        <dbReference type="PIRSR" id="PIRSR000114-3"/>
    </source>
</evidence>
<dbReference type="PANTHER" id="PTHR11728">
    <property type="entry name" value="GLYCEROL-3-PHOSPHATE DEHYDROGENASE"/>
    <property type="match status" value="1"/>
</dbReference>
<dbReference type="Gene3D" id="1.10.1040.10">
    <property type="entry name" value="N-(1-d-carboxylethyl)-l-norvaline Dehydrogenase, domain 2"/>
    <property type="match status" value="1"/>
</dbReference>
<dbReference type="EC" id="1.1.1.8" evidence="11"/>
<dbReference type="NCBIfam" id="NF000940">
    <property type="entry name" value="PRK00094.1-2"/>
    <property type="match status" value="1"/>
</dbReference>
<keyword evidence="6" id="KW-0327">Glycosome</keyword>
<evidence type="ECO:0000256" key="10">
    <source>
        <dbReference type="RuleBase" id="RU000437"/>
    </source>
</evidence>
<dbReference type="GO" id="GO:0051287">
    <property type="term" value="F:NAD binding"/>
    <property type="evidence" value="ECO:0007669"/>
    <property type="project" value="UniProtKB-UniRule"/>
</dbReference>
<dbReference type="HAMAP" id="MF_00394">
    <property type="entry name" value="NAD_Glyc3P_dehydrog"/>
    <property type="match status" value="1"/>
</dbReference>
<feature type="binding site" evidence="8">
    <location>
        <position position="118"/>
    </location>
    <ligand>
        <name>substrate</name>
    </ligand>
</feature>
<dbReference type="PRINTS" id="PR00077">
    <property type="entry name" value="GPDHDRGNASE"/>
</dbReference>
<comment type="subcellular location">
    <subcellularLocation>
        <location evidence="5">Glycosome</location>
    </subcellularLocation>
</comment>
<feature type="binding site" evidence="9">
    <location>
        <position position="266"/>
    </location>
    <ligand>
        <name>NAD(+)</name>
        <dbReference type="ChEBI" id="CHEBI:57540"/>
    </ligand>
</feature>
<comment type="caution">
    <text evidence="14">The sequence shown here is derived from an EMBL/GenBank/DDBJ whole genome shotgun (WGS) entry which is preliminary data.</text>
</comment>
<dbReference type="FunFam" id="1.10.1040.10:FF:000001">
    <property type="entry name" value="Glycerol-3-phosphate dehydrogenase [NAD(P)+]"/>
    <property type="match status" value="1"/>
</dbReference>
<keyword evidence="3 9" id="KW-0520">NAD</keyword>
<feature type="domain" description="Glycerol-3-phosphate dehydrogenase NAD-dependent N-terminal" evidence="12">
    <location>
        <begin position="10"/>
        <end position="170"/>
    </location>
</feature>
<feature type="binding site" evidence="9">
    <location>
        <position position="151"/>
    </location>
    <ligand>
        <name>NAD(+)</name>
        <dbReference type="ChEBI" id="CHEBI:57540"/>
    </ligand>
</feature>
<dbReference type="InterPro" id="IPR006168">
    <property type="entry name" value="G3P_DH_NAD-dep"/>
</dbReference>
<dbReference type="FunFam" id="3.40.50.720:FF:000019">
    <property type="entry name" value="Glycerol-3-phosphate dehydrogenase [NAD(P)+]"/>
    <property type="match status" value="1"/>
</dbReference>
<evidence type="ECO:0000256" key="6">
    <source>
        <dbReference type="ARBA" id="ARBA00084116"/>
    </source>
</evidence>
<dbReference type="GO" id="GO:0005975">
    <property type="term" value="P:carbohydrate metabolic process"/>
    <property type="evidence" value="ECO:0007669"/>
    <property type="project" value="InterPro"/>
</dbReference>
<evidence type="ECO:0000313" key="14">
    <source>
        <dbReference type="EMBL" id="CAI8038395.1"/>
    </source>
</evidence>
<keyword evidence="15" id="KW-1185">Reference proteome</keyword>
<protein>
    <recommendedName>
        <fullName evidence="11">Glycerol-3-phosphate dehydrogenase [NAD(+)]</fullName>
        <ecNumber evidence="11">1.1.1.8</ecNumber>
    </recommendedName>
</protein>
<dbReference type="Proteomes" id="UP001174909">
    <property type="component" value="Unassembled WGS sequence"/>
</dbReference>
<reference evidence="14" key="1">
    <citation type="submission" date="2023-03" db="EMBL/GenBank/DDBJ databases">
        <authorList>
            <person name="Steffen K."/>
            <person name="Cardenas P."/>
        </authorList>
    </citation>
    <scope>NUCLEOTIDE SEQUENCE</scope>
</reference>
<dbReference type="SUPFAM" id="SSF51735">
    <property type="entry name" value="NAD(P)-binding Rossmann-fold domains"/>
    <property type="match status" value="1"/>
</dbReference>
<sequence length="342" mass="36442">MNSPNPRTTSITVVGSGSWGTAIGAWLARNGHDVRIWDIDTSVIDDINATHCNNRYLPDCKLPENLVGYRALESAMTDCSTVVLAVPSRVFETALLNVTSHLDRMDSSNTPTIVWGTKGFAQKTGELLSHVAERVLGDTAVTAAISGPSFAYEVVRGIPAGFDLASKSSERIESIADLFRSENILVYTTSDIIGVQVGGATKNVIAIAAGISDGLGFGINARALLITRGLAEMNRLNVALGGSAETMMGLSGLGDLVLTCSGDLSRNRRLGLGLGQGKPIDEIVEEIGQEVEGIQSTRETYQIGKKMDVFMPMTECMYRILYEGLSPLQAATELMAIGPSLK</sequence>
<evidence type="ECO:0000259" key="12">
    <source>
        <dbReference type="Pfam" id="PF01210"/>
    </source>
</evidence>
<organism evidence="14 15">
    <name type="scientific">Geodia barretti</name>
    <name type="common">Barrett's horny sponge</name>
    <dbReference type="NCBI Taxonomy" id="519541"/>
    <lineage>
        <taxon>Eukaryota</taxon>
        <taxon>Metazoa</taxon>
        <taxon>Porifera</taxon>
        <taxon>Demospongiae</taxon>
        <taxon>Heteroscleromorpha</taxon>
        <taxon>Tetractinellida</taxon>
        <taxon>Astrophorina</taxon>
        <taxon>Geodiidae</taxon>
        <taxon>Geodia</taxon>
    </lineage>
</organism>
<dbReference type="InterPro" id="IPR008927">
    <property type="entry name" value="6-PGluconate_DH-like_C_sf"/>
</dbReference>
<evidence type="ECO:0000313" key="15">
    <source>
        <dbReference type="Proteomes" id="UP001174909"/>
    </source>
</evidence>
<evidence type="ECO:0000256" key="4">
    <source>
        <dbReference type="ARBA" id="ARBA00048683"/>
    </source>
</evidence>
<feature type="binding site" evidence="9">
    <location>
        <begin position="15"/>
        <end position="20"/>
    </location>
    <ligand>
        <name>NAD(+)</name>
        <dbReference type="ChEBI" id="CHEBI:57540"/>
    </ligand>
</feature>
<evidence type="ECO:0000256" key="11">
    <source>
        <dbReference type="RuleBase" id="RU361243"/>
    </source>
</evidence>
<dbReference type="InterPro" id="IPR013328">
    <property type="entry name" value="6PGD_dom2"/>
</dbReference>
<dbReference type="PIRSF" id="PIRSF000114">
    <property type="entry name" value="Glycerol-3-P_dh"/>
    <property type="match status" value="1"/>
</dbReference>
<evidence type="ECO:0000256" key="5">
    <source>
        <dbReference type="ARBA" id="ARBA00060503"/>
    </source>
</evidence>
<dbReference type="PROSITE" id="PS00957">
    <property type="entry name" value="NAD_G3PDH"/>
    <property type="match status" value="1"/>
</dbReference>
<dbReference type="Pfam" id="PF01210">
    <property type="entry name" value="NAD_Gly3P_dh_N"/>
    <property type="match status" value="1"/>
</dbReference>
<comment type="catalytic activity">
    <reaction evidence="4 11">
        <text>sn-glycerol 3-phosphate + NAD(+) = dihydroxyacetone phosphate + NADH + H(+)</text>
        <dbReference type="Rhea" id="RHEA:11092"/>
        <dbReference type="ChEBI" id="CHEBI:15378"/>
        <dbReference type="ChEBI" id="CHEBI:57540"/>
        <dbReference type="ChEBI" id="CHEBI:57597"/>
        <dbReference type="ChEBI" id="CHEBI:57642"/>
        <dbReference type="ChEBI" id="CHEBI:57945"/>
        <dbReference type="EC" id="1.1.1.8"/>
    </reaction>
</comment>
<proteinExistence type="inferred from homology"/>
<dbReference type="GO" id="GO:0020015">
    <property type="term" value="C:glycosome"/>
    <property type="evidence" value="ECO:0007669"/>
    <property type="project" value="UniProtKB-SubCell"/>
</dbReference>
<dbReference type="NCBIfam" id="NF000942">
    <property type="entry name" value="PRK00094.1-4"/>
    <property type="match status" value="1"/>
</dbReference>
<evidence type="ECO:0000256" key="3">
    <source>
        <dbReference type="ARBA" id="ARBA00023027"/>
    </source>
</evidence>
<feature type="active site" description="Proton acceptor" evidence="7">
    <location>
        <position position="202"/>
    </location>
</feature>
<evidence type="ECO:0000256" key="7">
    <source>
        <dbReference type="PIRSR" id="PIRSR000114-1"/>
    </source>
</evidence>
<dbReference type="AlphaFoldDB" id="A0AA35X531"/>
<dbReference type="InterPro" id="IPR011128">
    <property type="entry name" value="G3P_DH_NAD-dep_N"/>
</dbReference>
<gene>
    <name evidence="14" type="ORF">GBAR_LOCUS21409</name>
</gene>
<dbReference type="EMBL" id="CASHTH010002987">
    <property type="protein sequence ID" value="CAI8038395.1"/>
    <property type="molecule type" value="Genomic_DNA"/>
</dbReference>
<accession>A0AA35X531</accession>
<dbReference type="GO" id="GO:0141152">
    <property type="term" value="F:glycerol-3-phosphate dehydrogenase (NAD+) activity"/>
    <property type="evidence" value="ECO:0007669"/>
    <property type="project" value="UniProtKB-UniRule"/>
</dbReference>
<dbReference type="GO" id="GO:0046168">
    <property type="term" value="P:glycerol-3-phosphate catabolic process"/>
    <property type="evidence" value="ECO:0007669"/>
    <property type="project" value="UniProtKB-UniRule"/>
</dbReference>
<feature type="binding site" evidence="8">
    <location>
        <begin position="266"/>
        <end position="267"/>
    </location>
    <ligand>
        <name>substrate</name>
    </ligand>
</feature>
<comment type="similarity">
    <text evidence="1 10">Belongs to the NAD-dependent glycerol-3-phosphate dehydrogenase family.</text>
</comment>
<dbReference type="Gene3D" id="3.40.50.720">
    <property type="entry name" value="NAD(P)-binding Rossmann-like Domain"/>
    <property type="match status" value="1"/>
</dbReference>
<dbReference type="InterPro" id="IPR006109">
    <property type="entry name" value="G3P_DH_NAD-dep_C"/>
</dbReference>
<evidence type="ECO:0000256" key="8">
    <source>
        <dbReference type="PIRSR" id="PIRSR000114-2"/>
    </source>
</evidence>
<dbReference type="GO" id="GO:0005829">
    <property type="term" value="C:cytosol"/>
    <property type="evidence" value="ECO:0007669"/>
    <property type="project" value="TreeGrafter"/>
</dbReference>
<evidence type="ECO:0000256" key="1">
    <source>
        <dbReference type="ARBA" id="ARBA00011009"/>
    </source>
</evidence>
<dbReference type="InterPro" id="IPR036291">
    <property type="entry name" value="NAD(P)-bd_dom_sf"/>
</dbReference>
<keyword evidence="2 10" id="KW-0560">Oxidoreductase</keyword>
<dbReference type="GO" id="GO:0046474">
    <property type="term" value="P:glycerophospholipid biosynthetic process"/>
    <property type="evidence" value="ECO:0007669"/>
    <property type="project" value="TreeGrafter"/>
</dbReference>
<name>A0AA35X531_GEOBA</name>